<dbReference type="PANTHER" id="PTHR10217">
    <property type="entry name" value="VOLTAGE AND LIGAND GATED POTASSIUM CHANNEL"/>
    <property type="match status" value="1"/>
</dbReference>
<feature type="transmembrane region" description="Helical" evidence="6">
    <location>
        <begin position="83"/>
        <end position="101"/>
    </location>
</feature>
<dbReference type="WBParaSite" id="maker-uti_cns_0018081-snap-gene-0.2-mRNA-1">
    <property type="protein sequence ID" value="maker-uti_cns_0018081-snap-gene-0.2-mRNA-1"/>
    <property type="gene ID" value="maker-uti_cns_0018081-snap-gene-0.2"/>
</dbReference>
<keyword evidence="3 6" id="KW-1133">Transmembrane helix</keyword>
<dbReference type="SUPFAM" id="SSF81324">
    <property type="entry name" value="Voltage-gated potassium channels"/>
    <property type="match status" value="1"/>
</dbReference>
<protein>
    <submittedName>
        <fullName evidence="9">Ion_trans domain-containing protein</fullName>
    </submittedName>
</protein>
<evidence type="ECO:0000256" key="3">
    <source>
        <dbReference type="ARBA" id="ARBA00022989"/>
    </source>
</evidence>
<evidence type="ECO:0000313" key="8">
    <source>
        <dbReference type="Proteomes" id="UP000095280"/>
    </source>
</evidence>
<dbReference type="Gene3D" id="1.10.287.70">
    <property type="match status" value="1"/>
</dbReference>
<dbReference type="GO" id="GO:0042391">
    <property type="term" value="P:regulation of membrane potential"/>
    <property type="evidence" value="ECO:0007669"/>
    <property type="project" value="TreeGrafter"/>
</dbReference>
<keyword evidence="8" id="KW-1185">Reference proteome</keyword>
<feature type="transmembrane region" description="Helical" evidence="6">
    <location>
        <begin position="162"/>
        <end position="183"/>
    </location>
</feature>
<dbReference type="Proteomes" id="UP000095280">
    <property type="component" value="Unplaced"/>
</dbReference>
<organism evidence="8 9">
    <name type="scientific">Macrostomum lignano</name>
    <dbReference type="NCBI Taxonomy" id="282301"/>
    <lineage>
        <taxon>Eukaryota</taxon>
        <taxon>Metazoa</taxon>
        <taxon>Spiralia</taxon>
        <taxon>Lophotrochozoa</taxon>
        <taxon>Platyhelminthes</taxon>
        <taxon>Rhabditophora</taxon>
        <taxon>Macrostomorpha</taxon>
        <taxon>Macrostomida</taxon>
        <taxon>Macrostomidae</taxon>
        <taxon>Macrostomum</taxon>
    </lineage>
</organism>
<feature type="compositionally biased region" description="Acidic residues" evidence="5">
    <location>
        <begin position="9"/>
        <end position="20"/>
    </location>
</feature>
<dbReference type="PANTHER" id="PTHR10217:SF637">
    <property type="entry name" value="EAG-LIKE K[+] CHANNEL, ISOFORM A"/>
    <property type="match status" value="1"/>
</dbReference>
<evidence type="ECO:0000256" key="1">
    <source>
        <dbReference type="ARBA" id="ARBA00004141"/>
    </source>
</evidence>
<reference evidence="9" key="1">
    <citation type="submission" date="2016-11" db="UniProtKB">
        <authorList>
            <consortium name="WormBaseParasite"/>
        </authorList>
    </citation>
    <scope>IDENTIFICATION</scope>
</reference>
<dbReference type="PRINTS" id="PR01463">
    <property type="entry name" value="EAGCHANLFMLY"/>
</dbReference>
<evidence type="ECO:0000259" key="7">
    <source>
        <dbReference type="Pfam" id="PF00520"/>
    </source>
</evidence>
<keyword evidence="2 6" id="KW-0812">Transmembrane</keyword>
<dbReference type="GO" id="GO:0005249">
    <property type="term" value="F:voltage-gated potassium channel activity"/>
    <property type="evidence" value="ECO:0007669"/>
    <property type="project" value="InterPro"/>
</dbReference>
<sequence length="314" mass="34670">GSVGSGSSPDEEEANDEDAEERAAQPTSTTPQAAPGPGGSVPPQRPIQNLSGKSTLPEYKVQEVKRSKGILLHYGLLKITWDWLILLCTFYIAIMVPYNAANSSGKLRKANGADDAGIAVDLLVEVVFIADICINFRTTFVSKSGQVVYCQRMIAINYIKTWFFLDLLAAVPFDIIILISNAVSSDLASKMLARMLRLLKLYQKIDRYAQYSSLVLLLLISMFALSAHWFACIWLVIGRKQLEHHRLAEPRRLDQQAQLRHQRSVRLLLLVRRPDEDASSGNGSCSVGGPAKASRYITALYYTCSSLTSIGFGN</sequence>
<feature type="domain" description="Ion transport" evidence="7">
    <location>
        <begin position="80"/>
        <end position="314"/>
    </location>
</feature>
<feature type="transmembrane region" description="Helical" evidence="6">
    <location>
        <begin position="214"/>
        <end position="237"/>
    </location>
</feature>
<keyword evidence="4 6" id="KW-0472">Membrane</keyword>
<dbReference type="GO" id="GO:0005886">
    <property type="term" value="C:plasma membrane"/>
    <property type="evidence" value="ECO:0007669"/>
    <property type="project" value="TreeGrafter"/>
</dbReference>
<comment type="subcellular location">
    <subcellularLocation>
        <location evidence="1">Membrane</location>
        <topology evidence="1">Multi-pass membrane protein</topology>
    </subcellularLocation>
</comment>
<dbReference type="InterPro" id="IPR050818">
    <property type="entry name" value="KCNH_animal-type"/>
</dbReference>
<dbReference type="InterPro" id="IPR005821">
    <property type="entry name" value="Ion_trans_dom"/>
</dbReference>
<feature type="region of interest" description="Disordered" evidence="5">
    <location>
        <begin position="1"/>
        <end position="52"/>
    </location>
</feature>
<feature type="compositionally biased region" description="Low complexity" evidence="5">
    <location>
        <begin position="24"/>
        <end position="35"/>
    </location>
</feature>
<evidence type="ECO:0000256" key="2">
    <source>
        <dbReference type="ARBA" id="ARBA00022692"/>
    </source>
</evidence>
<dbReference type="Pfam" id="PF00520">
    <property type="entry name" value="Ion_trans"/>
    <property type="match status" value="1"/>
</dbReference>
<dbReference type="AlphaFoldDB" id="A0A1I8IWN4"/>
<dbReference type="InterPro" id="IPR003938">
    <property type="entry name" value="K_chnl_volt-dep_EAG/ELK/ERG"/>
</dbReference>
<evidence type="ECO:0000256" key="5">
    <source>
        <dbReference type="SAM" id="MobiDB-lite"/>
    </source>
</evidence>
<evidence type="ECO:0000256" key="4">
    <source>
        <dbReference type="ARBA" id="ARBA00023136"/>
    </source>
</evidence>
<proteinExistence type="predicted"/>
<evidence type="ECO:0000256" key="6">
    <source>
        <dbReference type="SAM" id="Phobius"/>
    </source>
</evidence>
<name>A0A1I8IWN4_9PLAT</name>
<accession>A0A1I8IWN4</accession>
<evidence type="ECO:0000313" key="9">
    <source>
        <dbReference type="WBParaSite" id="maker-uti_cns_0018081-snap-gene-0.2-mRNA-1"/>
    </source>
</evidence>